<dbReference type="Gene3D" id="3.40.50.1820">
    <property type="entry name" value="alpha/beta hydrolase"/>
    <property type="match status" value="1"/>
</dbReference>
<dbReference type="AlphaFoldDB" id="A0A0K1Q7W6"/>
<dbReference type="SUPFAM" id="SSF53474">
    <property type="entry name" value="alpha/beta-Hydrolases"/>
    <property type="match status" value="1"/>
</dbReference>
<dbReference type="OrthoDB" id="5487808at2"/>
<dbReference type="EMBL" id="CP012333">
    <property type="protein sequence ID" value="AKV01819.1"/>
    <property type="molecule type" value="Genomic_DNA"/>
</dbReference>
<keyword evidence="2" id="KW-1185">Reference proteome</keyword>
<protein>
    <submittedName>
        <fullName evidence="1">Lipase</fullName>
    </submittedName>
</protein>
<accession>A0A0K1Q7W6</accession>
<gene>
    <name evidence="1" type="ORF">AKJ09_08482</name>
</gene>
<dbReference type="Proteomes" id="UP000064967">
    <property type="component" value="Chromosome"/>
</dbReference>
<organism evidence="1 2">
    <name type="scientific">Labilithrix luteola</name>
    <dbReference type="NCBI Taxonomy" id="1391654"/>
    <lineage>
        <taxon>Bacteria</taxon>
        <taxon>Pseudomonadati</taxon>
        <taxon>Myxococcota</taxon>
        <taxon>Polyangia</taxon>
        <taxon>Polyangiales</taxon>
        <taxon>Labilitrichaceae</taxon>
        <taxon>Labilithrix</taxon>
    </lineage>
</organism>
<sequence>MALVHRVYLSPGMFGFGKLATYDYFAHVERALTQRFEDAGQALRTYVVDVAPTASIRRRAVRLAEAVAESVGEQGPVHLLGHSTGGLDARLVASPSGSLPTPARNLAWLPRLRSITTMNTPHYGTPMASFFATVSGQRMLYAVSALTFIGLSLGAPPLAAASALVMAIGRLDNAIGVELKVLDRATDTLLRALEPATSREVRAYLDAIRKDQGAVIQLTPEAMDLFLAGVEDRSGVVYQSTCAMAPAPSPRNLAKSFKSPWRAVSSALFTTLYGITSRHDERYPCAAADPGEETERVLLRAFERLPGVRSNDGVVPLRSQLWGNVVWAGYGDHLDVLGHFASTRAKTSFWSSFFGGKRMPVERIEQRVRRVEDALARGGMAPEPTADSRHVDWMTSGSNFDERSFSNLMDAIAKGMLVSSI</sequence>
<dbReference type="KEGG" id="llu:AKJ09_08482"/>
<dbReference type="InterPro" id="IPR029058">
    <property type="entry name" value="AB_hydrolase_fold"/>
</dbReference>
<dbReference type="STRING" id="1391654.AKJ09_08482"/>
<evidence type="ECO:0000313" key="2">
    <source>
        <dbReference type="Proteomes" id="UP000064967"/>
    </source>
</evidence>
<dbReference type="RefSeq" id="WP_146652845.1">
    <property type="nucleotide sequence ID" value="NZ_CP012333.1"/>
</dbReference>
<name>A0A0K1Q7W6_9BACT</name>
<proteinExistence type="predicted"/>
<evidence type="ECO:0000313" key="1">
    <source>
        <dbReference type="EMBL" id="AKV01819.1"/>
    </source>
</evidence>
<reference evidence="1 2" key="1">
    <citation type="submission" date="2015-08" db="EMBL/GenBank/DDBJ databases">
        <authorList>
            <person name="Babu N.S."/>
            <person name="Beckwith C.J."/>
            <person name="Beseler K.G."/>
            <person name="Brison A."/>
            <person name="Carone J.V."/>
            <person name="Caskin T.P."/>
            <person name="Diamond M."/>
            <person name="Durham M.E."/>
            <person name="Foxe J.M."/>
            <person name="Go M."/>
            <person name="Henderson B.A."/>
            <person name="Jones I.B."/>
            <person name="McGettigan J.A."/>
            <person name="Micheletti S.J."/>
            <person name="Nasrallah M.E."/>
            <person name="Ortiz D."/>
            <person name="Piller C.R."/>
            <person name="Privatt S.R."/>
            <person name="Schneider S.L."/>
            <person name="Sharp S."/>
            <person name="Smith T.C."/>
            <person name="Stanton J.D."/>
            <person name="Ullery H.E."/>
            <person name="Wilson R.J."/>
            <person name="Serrano M.G."/>
            <person name="Buck G."/>
            <person name="Lee V."/>
            <person name="Wang Y."/>
            <person name="Carvalho R."/>
            <person name="Voegtly L."/>
            <person name="Shi R."/>
            <person name="Duckworth R."/>
            <person name="Johnson A."/>
            <person name="Loviza R."/>
            <person name="Walstead R."/>
            <person name="Shah Z."/>
            <person name="Kiflezghi M."/>
            <person name="Wade K."/>
            <person name="Ball S.L."/>
            <person name="Bradley K.W."/>
            <person name="Asai D.J."/>
            <person name="Bowman C.A."/>
            <person name="Russell D.A."/>
            <person name="Pope W.H."/>
            <person name="Jacobs-Sera D."/>
            <person name="Hendrix R.W."/>
            <person name="Hatfull G.F."/>
        </authorList>
    </citation>
    <scope>NUCLEOTIDE SEQUENCE [LARGE SCALE GENOMIC DNA]</scope>
    <source>
        <strain evidence="1 2">DSM 27648</strain>
    </source>
</reference>